<keyword evidence="2 5" id="KW-0812">Transmembrane</keyword>
<sequence length="431" mass="47221">MRDVIVTLLILGLLPFAIRRPWVGTVIWVWLAMMIPYRLAYGFARDLPFAQLAAICTLLGILFTQPKMRWPKSSILTAYLLFIFWMCVTSIFALHNTEVVLAQLVTVLKIHLMVFLAIALIQERKQLEALVWTIVASLGFYGVKGGIFTVLTGGGGRVWGPNGGIIEGNNELGVALVITLPLLYYLYQISARRWLKRMLLAAGLLTLLCVLGTQSRGALLSVTAMAVMLGLKGRRPVLSSVAIVTVLALAIMFMPDTWSKRMNTIQTYDVDTSAMSRIYTWKTLWNLALDRPLVGAGFRTDNPLVFSIYGPQMTVAGYDFQGGTVLVAHSIYFQALGEHGFVGLGLFLGLGIATWRRAGALAKQSAVQPGLGEWVPLLMRAVQTSLLGYAVGGAFLTLVHFDLAYYLCAIVVITEGIVQQARAQPARPAPA</sequence>
<feature type="transmembrane region" description="Helical" evidence="5">
    <location>
        <begin position="75"/>
        <end position="94"/>
    </location>
</feature>
<dbReference type="GO" id="GO:0016874">
    <property type="term" value="F:ligase activity"/>
    <property type="evidence" value="ECO:0007669"/>
    <property type="project" value="UniProtKB-KW"/>
</dbReference>
<keyword evidence="8" id="KW-0436">Ligase</keyword>
<keyword evidence="9" id="KW-1185">Reference proteome</keyword>
<feature type="transmembrane region" description="Helical" evidence="5">
    <location>
        <begin position="199"/>
        <end position="231"/>
    </location>
</feature>
<evidence type="ECO:0000259" key="7">
    <source>
        <dbReference type="Pfam" id="PF19358"/>
    </source>
</evidence>
<feature type="transmembrane region" description="Helical" evidence="5">
    <location>
        <begin position="171"/>
        <end position="187"/>
    </location>
</feature>
<feature type="transmembrane region" description="Helical" evidence="5">
    <location>
        <begin position="100"/>
        <end position="122"/>
    </location>
</feature>
<evidence type="ECO:0000256" key="5">
    <source>
        <dbReference type="SAM" id="Phobius"/>
    </source>
</evidence>
<evidence type="ECO:0000256" key="2">
    <source>
        <dbReference type="ARBA" id="ARBA00022692"/>
    </source>
</evidence>
<evidence type="ECO:0000256" key="4">
    <source>
        <dbReference type="ARBA" id="ARBA00023136"/>
    </source>
</evidence>
<evidence type="ECO:0000259" key="6">
    <source>
        <dbReference type="Pfam" id="PF04932"/>
    </source>
</evidence>
<evidence type="ECO:0000256" key="3">
    <source>
        <dbReference type="ARBA" id="ARBA00022989"/>
    </source>
</evidence>
<accession>A0AA95NCT6</accession>
<feature type="domain" description="DUF5935" evidence="7">
    <location>
        <begin position="1"/>
        <end position="188"/>
    </location>
</feature>
<dbReference type="Pfam" id="PF19358">
    <property type="entry name" value="DUF5935"/>
    <property type="match status" value="1"/>
</dbReference>
<feature type="transmembrane region" description="Helical" evidence="5">
    <location>
        <begin position="129"/>
        <end position="151"/>
    </location>
</feature>
<name>A0AA95NCT6_9BURK</name>
<dbReference type="Proteomes" id="UP001177769">
    <property type="component" value="Chromosome"/>
</dbReference>
<reference evidence="8" key="1">
    <citation type="submission" date="2023-01" db="EMBL/GenBank/DDBJ databases">
        <title>Whole genome sequence of Paucibacter sp. S2-9 isolated from pond sediment.</title>
        <authorList>
            <person name="Jung J.Y."/>
        </authorList>
    </citation>
    <scope>NUCLEOTIDE SEQUENCE</scope>
    <source>
        <strain evidence="8">S2-9</strain>
    </source>
</reference>
<dbReference type="EMBL" id="CP116346">
    <property type="protein sequence ID" value="WIT11338.1"/>
    <property type="molecule type" value="Genomic_DNA"/>
</dbReference>
<feature type="transmembrane region" description="Helical" evidence="5">
    <location>
        <begin position="237"/>
        <end position="254"/>
    </location>
</feature>
<dbReference type="AlphaFoldDB" id="A0AA95NCT6"/>
<dbReference type="KEGG" id="pais:PFX98_20945"/>
<dbReference type="RefSeq" id="WP_285232420.1">
    <property type="nucleotide sequence ID" value="NZ_CP116346.1"/>
</dbReference>
<dbReference type="InterPro" id="IPR007016">
    <property type="entry name" value="O-antigen_ligase-rel_domated"/>
</dbReference>
<dbReference type="Pfam" id="PF04932">
    <property type="entry name" value="Wzy_C"/>
    <property type="match status" value="1"/>
</dbReference>
<keyword evidence="3 5" id="KW-1133">Transmembrane helix</keyword>
<dbReference type="InterPro" id="IPR051533">
    <property type="entry name" value="WaaL-like"/>
</dbReference>
<dbReference type="InterPro" id="IPR017528">
    <property type="entry name" value="CHP03097O-antigen_lig-rel"/>
</dbReference>
<evidence type="ECO:0000313" key="9">
    <source>
        <dbReference type="Proteomes" id="UP001177769"/>
    </source>
</evidence>
<evidence type="ECO:0000313" key="8">
    <source>
        <dbReference type="EMBL" id="WIT11338.1"/>
    </source>
</evidence>
<organism evidence="8 9">
    <name type="scientific">Paucibacter sediminis</name>
    <dbReference type="NCBI Taxonomy" id="3019553"/>
    <lineage>
        <taxon>Bacteria</taxon>
        <taxon>Pseudomonadati</taxon>
        <taxon>Pseudomonadota</taxon>
        <taxon>Betaproteobacteria</taxon>
        <taxon>Burkholderiales</taxon>
        <taxon>Sphaerotilaceae</taxon>
        <taxon>Roseateles</taxon>
    </lineage>
</organism>
<feature type="transmembrane region" description="Helical" evidence="5">
    <location>
        <begin position="43"/>
        <end position="63"/>
    </location>
</feature>
<dbReference type="InterPro" id="IPR045979">
    <property type="entry name" value="DUF5935"/>
</dbReference>
<feature type="domain" description="O-antigen ligase-related" evidence="6">
    <location>
        <begin position="202"/>
        <end position="348"/>
    </location>
</feature>
<protein>
    <submittedName>
        <fullName evidence="8">O-glycosylation ligase, exosortase A system-associated</fullName>
    </submittedName>
</protein>
<gene>
    <name evidence="8" type="ORF">PFX98_20945</name>
</gene>
<comment type="subcellular location">
    <subcellularLocation>
        <location evidence="1">Membrane</location>
        <topology evidence="1">Multi-pass membrane protein</topology>
    </subcellularLocation>
</comment>
<feature type="transmembrane region" description="Helical" evidence="5">
    <location>
        <begin position="386"/>
        <end position="407"/>
    </location>
</feature>
<proteinExistence type="predicted"/>
<dbReference type="PANTHER" id="PTHR37422:SF13">
    <property type="entry name" value="LIPOPOLYSACCHARIDE BIOSYNTHESIS PROTEIN PA4999-RELATED"/>
    <property type="match status" value="1"/>
</dbReference>
<dbReference type="GO" id="GO:0016020">
    <property type="term" value="C:membrane"/>
    <property type="evidence" value="ECO:0007669"/>
    <property type="project" value="UniProtKB-SubCell"/>
</dbReference>
<dbReference type="NCBIfam" id="TIGR03097">
    <property type="entry name" value="PEP_O_lig_1"/>
    <property type="match status" value="1"/>
</dbReference>
<dbReference type="PANTHER" id="PTHR37422">
    <property type="entry name" value="TEICHURONIC ACID BIOSYNTHESIS PROTEIN TUAE"/>
    <property type="match status" value="1"/>
</dbReference>
<evidence type="ECO:0000256" key="1">
    <source>
        <dbReference type="ARBA" id="ARBA00004141"/>
    </source>
</evidence>
<keyword evidence="4 5" id="KW-0472">Membrane</keyword>